<reference evidence="3" key="1">
    <citation type="submission" date="2022-01" db="EMBL/GenBank/DDBJ databases">
        <authorList>
            <person name="King R."/>
        </authorList>
    </citation>
    <scope>NUCLEOTIDE SEQUENCE</scope>
</reference>
<gene>
    <name evidence="3" type="ORF">CHIRRI_LOCUS9857</name>
</gene>
<feature type="chain" id="PRO_5040244242" evidence="2">
    <location>
        <begin position="26"/>
        <end position="105"/>
    </location>
</feature>
<evidence type="ECO:0000313" key="3">
    <source>
        <dbReference type="EMBL" id="CAG9807005.1"/>
    </source>
</evidence>
<keyword evidence="1" id="KW-0812">Transmembrane</keyword>
<proteinExistence type="predicted"/>
<feature type="signal peptide" evidence="2">
    <location>
        <begin position="1"/>
        <end position="25"/>
    </location>
</feature>
<accession>A0A9N9WUV1</accession>
<dbReference type="Proteomes" id="UP001153620">
    <property type="component" value="Chromosome 3"/>
</dbReference>
<evidence type="ECO:0000256" key="1">
    <source>
        <dbReference type="SAM" id="Phobius"/>
    </source>
</evidence>
<organism evidence="3 4">
    <name type="scientific">Chironomus riparius</name>
    <dbReference type="NCBI Taxonomy" id="315576"/>
    <lineage>
        <taxon>Eukaryota</taxon>
        <taxon>Metazoa</taxon>
        <taxon>Ecdysozoa</taxon>
        <taxon>Arthropoda</taxon>
        <taxon>Hexapoda</taxon>
        <taxon>Insecta</taxon>
        <taxon>Pterygota</taxon>
        <taxon>Neoptera</taxon>
        <taxon>Endopterygota</taxon>
        <taxon>Diptera</taxon>
        <taxon>Nematocera</taxon>
        <taxon>Chironomoidea</taxon>
        <taxon>Chironomidae</taxon>
        <taxon>Chironominae</taxon>
        <taxon>Chironomus</taxon>
    </lineage>
</organism>
<keyword evidence="1" id="KW-0472">Membrane</keyword>
<keyword evidence="2" id="KW-0732">Signal</keyword>
<dbReference type="EMBL" id="OU895879">
    <property type="protein sequence ID" value="CAG9807005.1"/>
    <property type="molecule type" value="Genomic_DNA"/>
</dbReference>
<name>A0A9N9WUV1_9DIPT</name>
<sequence>MKIFCLKFLIILIAMLLSLIKFKAADDFENEMFLNPPNKIIKRDQIEFTQVRSVYDYNPEIEQDDWNVFNSLFLLISIIIILLMLVFIYCCTMLCDYEDYGDERV</sequence>
<protein>
    <submittedName>
        <fullName evidence="3">Uncharacterized protein</fullName>
    </submittedName>
</protein>
<reference evidence="3" key="2">
    <citation type="submission" date="2022-10" db="EMBL/GenBank/DDBJ databases">
        <authorList>
            <consortium name="ENA_rothamsted_submissions"/>
            <consortium name="culmorum"/>
            <person name="King R."/>
        </authorList>
    </citation>
    <scope>NUCLEOTIDE SEQUENCE</scope>
</reference>
<feature type="transmembrane region" description="Helical" evidence="1">
    <location>
        <begin position="72"/>
        <end position="95"/>
    </location>
</feature>
<keyword evidence="1" id="KW-1133">Transmembrane helix</keyword>
<dbReference type="AlphaFoldDB" id="A0A9N9WUV1"/>
<keyword evidence="4" id="KW-1185">Reference proteome</keyword>
<evidence type="ECO:0000313" key="4">
    <source>
        <dbReference type="Proteomes" id="UP001153620"/>
    </source>
</evidence>
<evidence type="ECO:0000256" key="2">
    <source>
        <dbReference type="SAM" id="SignalP"/>
    </source>
</evidence>